<dbReference type="EMBL" id="ABJB010733148">
    <property type="status" value="NOT_ANNOTATED_CDS"/>
    <property type="molecule type" value="Genomic_DNA"/>
</dbReference>
<name>B7Q5Z9_IXOSC</name>
<dbReference type="Proteomes" id="UP000001555">
    <property type="component" value="Unassembled WGS sequence"/>
</dbReference>
<dbReference type="InParanoid" id="B7Q5Z9"/>
<dbReference type="VEuPathDB" id="VectorBase:ISCI011101"/>
<dbReference type="PaxDb" id="6945-B7Q5Z9"/>
<keyword evidence="1" id="KW-1133">Transmembrane helix</keyword>
<evidence type="ECO:0000313" key="3">
    <source>
        <dbReference type="EnsemblMetazoa" id="ISCW011101-PA"/>
    </source>
</evidence>
<proteinExistence type="predicted"/>
<reference evidence="3" key="2">
    <citation type="submission" date="2020-05" db="UniProtKB">
        <authorList>
            <consortium name="EnsemblMetazoa"/>
        </authorList>
    </citation>
    <scope>IDENTIFICATION</scope>
    <source>
        <strain evidence="3">wikel</strain>
    </source>
</reference>
<sequence>MASVFKVSDSRLSGLCISFLTDTLFPVCIVALFQAFVCLSGQSICVRLIFRTCAAILGSKWLPIRNTSLFSATKSKYFQGELLPAYMSFSIHQGAQNQSPGVGHCKNVDSEAHREEAL</sequence>
<dbReference type="AlphaFoldDB" id="B7Q5Z9"/>
<feature type="transmembrane region" description="Helical" evidence="1">
    <location>
        <begin position="12"/>
        <end position="37"/>
    </location>
</feature>
<evidence type="ECO:0000313" key="4">
    <source>
        <dbReference type="Proteomes" id="UP000001555"/>
    </source>
</evidence>
<keyword evidence="1" id="KW-0472">Membrane</keyword>
<keyword evidence="1" id="KW-0812">Transmembrane</keyword>
<reference evidence="2 4" key="1">
    <citation type="submission" date="2008-03" db="EMBL/GenBank/DDBJ databases">
        <title>Annotation of Ixodes scapularis.</title>
        <authorList>
            <consortium name="Ixodes scapularis Genome Project Consortium"/>
            <person name="Caler E."/>
            <person name="Hannick L.I."/>
            <person name="Bidwell S."/>
            <person name="Joardar V."/>
            <person name="Thiagarajan M."/>
            <person name="Amedeo P."/>
            <person name="Galinsky K.J."/>
            <person name="Schobel S."/>
            <person name="Inman J."/>
            <person name="Hostetler J."/>
            <person name="Miller J."/>
            <person name="Hammond M."/>
            <person name="Megy K."/>
            <person name="Lawson D."/>
            <person name="Kodira C."/>
            <person name="Sutton G."/>
            <person name="Meyer J."/>
            <person name="Hill C.A."/>
            <person name="Birren B."/>
            <person name="Nene V."/>
            <person name="Collins F."/>
            <person name="Alarcon-Chaidez F."/>
            <person name="Wikel S."/>
            <person name="Strausberg R."/>
        </authorList>
    </citation>
    <scope>NUCLEOTIDE SEQUENCE [LARGE SCALE GENOMIC DNA]</scope>
    <source>
        <strain evidence="4">Wikel</strain>
        <strain evidence="2">Wikel colony</strain>
    </source>
</reference>
<dbReference type="VEuPathDB" id="VectorBase:ISCW011101"/>
<dbReference type="EMBL" id="DS864312">
    <property type="protein sequence ID" value="EEC14271.1"/>
    <property type="molecule type" value="Genomic_DNA"/>
</dbReference>
<accession>B7Q5Z9</accession>
<evidence type="ECO:0000313" key="2">
    <source>
        <dbReference type="EMBL" id="EEC14271.1"/>
    </source>
</evidence>
<keyword evidence="4" id="KW-1185">Reference proteome</keyword>
<dbReference type="EnsemblMetazoa" id="ISCW011101-RA">
    <property type="protein sequence ID" value="ISCW011101-PA"/>
    <property type="gene ID" value="ISCW011101"/>
</dbReference>
<evidence type="ECO:0000256" key="1">
    <source>
        <dbReference type="SAM" id="Phobius"/>
    </source>
</evidence>
<dbReference type="HOGENOM" id="CLU_2243196_0_0_1"/>
<protein>
    <submittedName>
        <fullName evidence="2 3">Uncharacterized protein</fullName>
    </submittedName>
</protein>
<organism>
    <name type="scientific">Ixodes scapularis</name>
    <name type="common">Black-legged tick</name>
    <name type="synonym">Deer tick</name>
    <dbReference type="NCBI Taxonomy" id="6945"/>
    <lineage>
        <taxon>Eukaryota</taxon>
        <taxon>Metazoa</taxon>
        <taxon>Ecdysozoa</taxon>
        <taxon>Arthropoda</taxon>
        <taxon>Chelicerata</taxon>
        <taxon>Arachnida</taxon>
        <taxon>Acari</taxon>
        <taxon>Parasitiformes</taxon>
        <taxon>Ixodida</taxon>
        <taxon>Ixodoidea</taxon>
        <taxon>Ixodidae</taxon>
        <taxon>Ixodinae</taxon>
        <taxon>Ixodes</taxon>
    </lineage>
</organism>
<gene>
    <name evidence="2" type="ORF">IscW_ISCW011101</name>
</gene>